<dbReference type="EMBL" id="BAAANQ010000003">
    <property type="protein sequence ID" value="GAA2048785.1"/>
    <property type="molecule type" value="Genomic_DNA"/>
</dbReference>
<proteinExistence type="predicted"/>
<accession>A0ABN2V2K1</accession>
<name>A0ABN2V2K1_9ACTN</name>
<comment type="caution">
    <text evidence="1">The sequence shown here is derived from an EMBL/GenBank/DDBJ whole genome shotgun (WGS) entry which is preliminary data.</text>
</comment>
<protein>
    <submittedName>
        <fullName evidence="1">Uncharacterized protein</fullName>
    </submittedName>
</protein>
<evidence type="ECO:0000313" key="1">
    <source>
        <dbReference type="EMBL" id="GAA2048785.1"/>
    </source>
</evidence>
<evidence type="ECO:0000313" key="2">
    <source>
        <dbReference type="Proteomes" id="UP001403094"/>
    </source>
</evidence>
<gene>
    <name evidence="1" type="ORF">GCM10009757_19030</name>
</gene>
<organism evidence="1 2">
    <name type="scientific">Streptomyces cheonanensis</name>
    <dbReference type="NCBI Taxonomy" id="312720"/>
    <lineage>
        <taxon>Bacteria</taxon>
        <taxon>Bacillati</taxon>
        <taxon>Actinomycetota</taxon>
        <taxon>Actinomycetes</taxon>
        <taxon>Kitasatosporales</taxon>
        <taxon>Streptomycetaceae</taxon>
        <taxon>Streptomyces</taxon>
    </lineage>
</organism>
<dbReference type="Proteomes" id="UP001403094">
    <property type="component" value="Unassembled WGS sequence"/>
</dbReference>
<keyword evidence="2" id="KW-1185">Reference proteome</keyword>
<reference evidence="1 2" key="1">
    <citation type="journal article" date="2019" name="Int. J. Syst. Evol. Microbiol.">
        <title>The Global Catalogue of Microorganisms (GCM) 10K type strain sequencing project: providing services to taxonomists for standard genome sequencing and annotation.</title>
        <authorList>
            <consortium name="The Broad Institute Genomics Platform"/>
            <consortium name="The Broad Institute Genome Sequencing Center for Infectious Disease"/>
            <person name="Wu L."/>
            <person name="Ma J."/>
        </authorList>
    </citation>
    <scope>NUCLEOTIDE SEQUENCE [LARGE SCALE GENOMIC DNA]</scope>
    <source>
        <strain evidence="1 2">JCM 14549</strain>
    </source>
</reference>
<sequence length="89" mass="9475">MVTAVTIAGMAKEQLGARVDADVADLARKRAADRNLSLGDYLAQLVLEDVHGMRQRAMTAADRFIGEFGELLDAAEDAQAASAKENRAA</sequence>